<dbReference type="OrthoDB" id="5733562at2"/>
<evidence type="ECO:0000313" key="2">
    <source>
        <dbReference type="EMBL" id="MTW13887.1"/>
    </source>
</evidence>
<reference evidence="2 3" key="1">
    <citation type="submission" date="2019-11" db="EMBL/GenBank/DDBJ databases">
        <title>Type strains purchased from KCTC, JCM and DSMZ.</title>
        <authorList>
            <person name="Lu H."/>
        </authorList>
    </citation>
    <scope>NUCLEOTIDE SEQUENCE [LARGE SCALE GENOMIC DNA]</scope>
    <source>
        <strain evidence="2 3">JCM 31587</strain>
    </source>
</reference>
<dbReference type="Gene3D" id="3.40.30.10">
    <property type="entry name" value="Glutaredoxin"/>
    <property type="match status" value="1"/>
</dbReference>
<dbReference type="InterPro" id="IPR036249">
    <property type="entry name" value="Thioredoxin-like_sf"/>
</dbReference>
<gene>
    <name evidence="2" type="ORF">GM658_25055</name>
</gene>
<protein>
    <submittedName>
        <fullName evidence="2">Thiol reductase thioredoxin</fullName>
    </submittedName>
</protein>
<name>A0A6L6QPQ6_9BURK</name>
<sequence>MADTIEWFDGGFDAALEAARAAGRPLFLYWGAVWCPPCNRVKYEIFGREEFPAKLQSMVAIQLDGDSPNAQAMAARLKLRSYPTMVMYRPDGSEITRLPCELDGELFGEALMAARFAGHTAGESMAAALDGTRALSPSEWTLLSNYSWDTDEGVLLQGRDLGVTLATLSQLASAAVTGEAAAAARQVEDAATRLHLHALVAQAGRVADASSPEFLLKVLGDARVARANMDIFGNSGHLLVRAAPARHAELATAMANAAHVWAEDMWLSAPDRLTAVRLQVRMTRMGFAGKDLPQLVRVRVEQALALVDDKYGRHTLVNTAVSALNDAGLHAEAEALLQSTLVESHAPYYFKLSLASAAKRRGDLPGMLDWYEKAWRSSVGPATRIQWGVTYLAAVIDTTPGDSARIEAAAAALAQDFANAPDAFQQRNLTQAQKLQAKLPAGLALGDALRAGIETRQTSRPTEAAGR</sequence>
<dbReference type="Proteomes" id="UP000472320">
    <property type="component" value="Unassembled WGS sequence"/>
</dbReference>
<dbReference type="AlphaFoldDB" id="A0A6L6QPQ6"/>
<dbReference type="InterPro" id="IPR013766">
    <property type="entry name" value="Thioredoxin_domain"/>
</dbReference>
<accession>A0A6L6QPQ6</accession>
<dbReference type="EMBL" id="WNKX01000029">
    <property type="protein sequence ID" value="MTW13887.1"/>
    <property type="molecule type" value="Genomic_DNA"/>
</dbReference>
<dbReference type="Pfam" id="PF13899">
    <property type="entry name" value="Thioredoxin_7"/>
    <property type="match status" value="1"/>
</dbReference>
<proteinExistence type="predicted"/>
<evidence type="ECO:0000259" key="1">
    <source>
        <dbReference type="PROSITE" id="PS51352"/>
    </source>
</evidence>
<dbReference type="RefSeq" id="WP_155456800.1">
    <property type="nucleotide sequence ID" value="NZ_WNKX01000029.1"/>
</dbReference>
<dbReference type="PROSITE" id="PS51352">
    <property type="entry name" value="THIOREDOXIN_2"/>
    <property type="match status" value="1"/>
</dbReference>
<keyword evidence="3" id="KW-1185">Reference proteome</keyword>
<feature type="domain" description="Thioredoxin" evidence="1">
    <location>
        <begin position="1"/>
        <end position="116"/>
    </location>
</feature>
<comment type="caution">
    <text evidence="2">The sequence shown here is derived from an EMBL/GenBank/DDBJ whole genome shotgun (WGS) entry which is preliminary data.</text>
</comment>
<evidence type="ECO:0000313" key="3">
    <source>
        <dbReference type="Proteomes" id="UP000472320"/>
    </source>
</evidence>
<dbReference type="SUPFAM" id="SSF52833">
    <property type="entry name" value="Thioredoxin-like"/>
    <property type="match status" value="1"/>
</dbReference>
<organism evidence="2 3">
    <name type="scientific">Massilia eburnea</name>
    <dbReference type="NCBI Taxonomy" id="1776165"/>
    <lineage>
        <taxon>Bacteria</taxon>
        <taxon>Pseudomonadati</taxon>
        <taxon>Pseudomonadota</taxon>
        <taxon>Betaproteobacteria</taxon>
        <taxon>Burkholderiales</taxon>
        <taxon>Oxalobacteraceae</taxon>
        <taxon>Telluria group</taxon>
        <taxon>Massilia</taxon>
    </lineage>
</organism>